<dbReference type="OrthoDB" id="6470183at2"/>
<dbReference type="Proteomes" id="UP000255169">
    <property type="component" value="Unassembled WGS sequence"/>
</dbReference>
<organism evidence="1">
    <name type="scientific">Yersinia ruckeri</name>
    <dbReference type="NCBI Taxonomy" id="29486"/>
    <lineage>
        <taxon>Bacteria</taxon>
        <taxon>Pseudomonadati</taxon>
        <taxon>Pseudomonadota</taxon>
        <taxon>Gammaproteobacteria</taxon>
        <taxon>Enterobacterales</taxon>
        <taxon>Yersiniaceae</taxon>
        <taxon>Yersinia</taxon>
    </lineage>
</organism>
<dbReference type="AlphaFoldDB" id="A0A085U813"/>
<dbReference type="RefSeq" id="WP_004717751.1">
    <property type="nucleotide sequence ID" value="NZ_CABIHT010000069.1"/>
</dbReference>
<evidence type="ECO:0000313" key="3">
    <source>
        <dbReference type="Proteomes" id="UP000255169"/>
    </source>
</evidence>
<dbReference type="eggNOG" id="ENOG5031I3D">
    <property type="taxonomic scope" value="Bacteria"/>
</dbReference>
<evidence type="ECO:0000313" key="2">
    <source>
        <dbReference type="EMBL" id="SUP98720.1"/>
    </source>
</evidence>
<accession>A0A085U813</accession>
<evidence type="ECO:0000313" key="1">
    <source>
        <dbReference type="EMBL" id="CEK27722.1"/>
    </source>
</evidence>
<sequence>MKQFPFDQRYEIENANGEHAYYIEGDTYIRSQEGTPVYRIDSYEVYRHDGMGELVGFLEGERITGLDGEDLLVIVTA</sequence>
<gene>
    <name evidence="1" type="ORF">CSF007_9860</name>
    <name evidence="2" type="ORF">NCTC10476_00181</name>
</gene>
<reference evidence="2 3" key="2">
    <citation type="submission" date="2018-06" db="EMBL/GenBank/DDBJ databases">
        <authorList>
            <consortium name="Pathogen Informatics"/>
            <person name="Doyle S."/>
        </authorList>
    </citation>
    <scope>NUCLEOTIDE SEQUENCE [LARGE SCALE GENOMIC DNA]</scope>
    <source>
        <strain evidence="2 3">NCTC10476</strain>
    </source>
</reference>
<dbReference type="EMBL" id="UHJG01000001">
    <property type="protein sequence ID" value="SUP98720.1"/>
    <property type="molecule type" value="Genomic_DNA"/>
</dbReference>
<name>A0A085U813_YERRU</name>
<proteinExistence type="predicted"/>
<dbReference type="GeneID" id="66879651"/>
<keyword evidence="3" id="KW-1185">Reference proteome</keyword>
<reference evidence="1" key="1">
    <citation type="journal article" date="2015" name="Genome Announc.">
        <title>Complete Genome Sequence of Yersinia ruckeri Strain CSF007-82, Etiologic Agent of Red Mouth Disease in Salmonid Fish.</title>
        <authorList>
            <person name="Nelson M.C."/>
            <person name="LaPatra S.E."/>
            <person name="Welch T.J."/>
            <person name="Graf J."/>
        </authorList>
    </citation>
    <scope>NUCLEOTIDE SEQUENCE</scope>
    <source>
        <strain evidence="1">CSF007-82</strain>
    </source>
</reference>
<protein>
    <submittedName>
        <fullName evidence="1">Uncharacterized protein</fullName>
    </submittedName>
</protein>
<dbReference type="PATRIC" id="fig|29486.44.peg.1614"/>
<dbReference type="EMBL" id="LN681231">
    <property type="protein sequence ID" value="CEK27722.1"/>
    <property type="molecule type" value="Genomic_DNA"/>
</dbReference>
<dbReference type="KEGG" id="yrb:UGYR_02565"/>